<keyword evidence="8" id="KW-0007">Acetylation</keyword>
<evidence type="ECO:0000256" key="35">
    <source>
        <dbReference type="ARBA" id="ARBA00048571"/>
    </source>
</evidence>
<dbReference type="InterPro" id="IPR036291">
    <property type="entry name" value="NAD(P)-bd_dom_sf"/>
</dbReference>
<dbReference type="SMART" id="SM00822">
    <property type="entry name" value="PKS_KR"/>
    <property type="match status" value="1"/>
</dbReference>
<dbReference type="Pfam" id="PF00107">
    <property type="entry name" value="ADH_zinc_N"/>
    <property type="match status" value="1"/>
</dbReference>
<dbReference type="InterPro" id="IPR057326">
    <property type="entry name" value="KR_dom"/>
</dbReference>
<evidence type="ECO:0000259" key="50">
    <source>
        <dbReference type="PROSITE" id="PS50075"/>
    </source>
</evidence>
<evidence type="ECO:0000256" key="23">
    <source>
        <dbReference type="ARBA" id="ARBA00047451"/>
    </source>
</evidence>
<comment type="catalytic activity">
    <reaction evidence="21">
        <text>a (3R)-hydroxyacyl-[ACP] + NADP(+) = a 3-oxoacyl-[ACP] + NADPH + H(+)</text>
        <dbReference type="Rhea" id="RHEA:17397"/>
        <dbReference type="Rhea" id="RHEA-COMP:9916"/>
        <dbReference type="Rhea" id="RHEA-COMP:9945"/>
        <dbReference type="ChEBI" id="CHEBI:15378"/>
        <dbReference type="ChEBI" id="CHEBI:57783"/>
        <dbReference type="ChEBI" id="CHEBI:58349"/>
        <dbReference type="ChEBI" id="CHEBI:78776"/>
        <dbReference type="ChEBI" id="CHEBI:78827"/>
        <dbReference type="EC" id="1.1.1.100"/>
    </reaction>
    <physiologicalReaction direction="right-to-left" evidence="21">
        <dbReference type="Rhea" id="RHEA:17399"/>
    </physiologicalReaction>
</comment>
<evidence type="ECO:0000256" key="49">
    <source>
        <dbReference type="PROSITE-ProRule" id="PRU01363"/>
    </source>
</evidence>
<evidence type="ECO:0000256" key="29">
    <source>
        <dbReference type="ARBA" id="ARBA00047961"/>
    </source>
</evidence>
<dbReference type="CDD" id="cd05195">
    <property type="entry name" value="enoyl_red"/>
    <property type="match status" value="1"/>
</dbReference>
<evidence type="ECO:0000256" key="46">
    <source>
        <dbReference type="ARBA" id="ARBA00049449"/>
    </source>
</evidence>
<dbReference type="SUPFAM" id="SSF47336">
    <property type="entry name" value="ACP-like"/>
    <property type="match status" value="1"/>
</dbReference>
<evidence type="ECO:0000256" key="19">
    <source>
        <dbReference type="ARBA" id="ARBA00047300"/>
    </source>
</evidence>
<dbReference type="Pfam" id="PF16197">
    <property type="entry name" value="KAsynt_C_assoc"/>
    <property type="match status" value="1"/>
</dbReference>
<comment type="catalytic activity">
    <reaction evidence="41">
        <text>decanoyl-[ACP] + malonyl-[ACP] + H(+) = 3-oxododecanoyl-[ACP] + holo-[ACP] + CO2</text>
        <dbReference type="Rhea" id="RHEA:41868"/>
        <dbReference type="Rhea" id="RHEA-COMP:9623"/>
        <dbReference type="Rhea" id="RHEA-COMP:9640"/>
        <dbReference type="Rhea" id="RHEA-COMP:9641"/>
        <dbReference type="Rhea" id="RHEA-COMP:9685"/>
        <dbReference type="ChEBI" id="CHEBI:15378"/>
        <dbReference type="ChEBI" id="CHEBI:16526"/>
        <dbReference type="ChEBI" id="CHEBI:64479"/>
        <dbReference type="ChEBI" id="CHEBI:78449"/>
        <dbReference type="ChEBI" id="CHEBI:78468"/>
        <dbReference type="ChEBI" id="CHEBI:78469"/>
    </reaction>
    <physiologicalReaction direction="left-to-right" evidence="41">
        <dbReference type="Rhea" id="RHEA:41869"/>
    </physiologicalReaction>
</comment>
<dbReference type="GO" id="GO:0016297">
    <property type="term" value="F:fatty acyl-[ACP] hydrolase activity"/>
    <property type="evidence" value="ECO:0007669"/>
    <property type="project" value="UniProtKB-EC"/>
</dbReference>
<comment type="catalytic activity">
    <reaction evidence="34">
        <text>a fatty acyl-[ACP] + malonyl-[ACP] + H(+) = a 3-oxoacyl-[ACP] + holo-[ACP] + CO2</text>
        <dbReference type="Rhea" id="RHEA:22836"/>
        <dbReference type="Rhea" id="RHEA-COMP:9623"/>
        <dbReference type="Rhea" id="RHEA-COMP:9685"/>
        <dbReference type="Rhea" id="RHEA-COMP:9916"/>
        <dbReference type="Rhea" id="RHEA-COMP:14125"/>
        <dbReference type="ChEBI" id="CHEBI:15378"/>
        <dbReference type="ChEBI" id="CHEBI:16526"/>
        <dbReference type="ChEBI" id="CHEBI:64479"/>
        <dbReference type="ChEBI" id="CHEBI:78449"/>
        <dbReference type="ChEBI" id="CHEBI:78776"/>
        <dbReference type="ChEBI" id="CHEBI:138651"/>
        <dbReference type="EC" id="2.3.1.41"/>
    </reaction>
    <physiologicalReaction direction="left-to-right" evidence="34">
        <dbReference type="Rhea" id="RHEA:22837"/>
    </physiologicalReaction>
</comment>
<dbReference type="PROSITE" id="PS52019">
    <property type="entry name" value="PKS_MFAS_DH"/>
    <property type="match status" value="1"/>
</dbReference>
<dbReference type="Gene3D" id="3.40.50.720">
    <property type="entry name" value="NAD(P)-binding Rossmann-like Domain"/>
    <property type="match status" value="1"/>
</dbReference>
<dbReference type="SUPFAM" id="SSF53901">
    <property type="entry name" value="Thiolase-like"/>
    <property type="match status" value="1"/>
</dbReference>
<dbReference type="InterPro" id="IPR013968">
    <property type="entry name" value="PKS_KR"/>
</dbReference>
<comment type="catalytic activity">
    <reaction evidence="38">
        <text>hexadecanoyl-[ACP] + H2O = hexadecanoate + holo-[ACP] + H(+)</text>
        <dbReference type="Rhea" id="RHEA:41932"/>
        <dbReference type="Rhea" id="RHEA-COMP:9652"/>
        <dbReference type="Rhea" id="RHEA-COMP:9685"/>
        <dbReference type="ChEBI" id="CHEBI:7896"/>
        <dbReference type="ChEBI" id="CHEBI:15377"/>
        <dbReference type="ChEBI" id="CHEBI:15378"/>
        <dbReference type="ChEBI" id="CHEBI:64479"/>
        <dbReference type="ChEBI" id="CHEBI:78483"/>
        <dbReference type="EC" id="3.1.2.14"/>
    </reaction>
    <physiologicalReaction direction="left-to-right" evidence="38">
        <dbReference type="Rhea" id="RHEA:41933"/>
    </physiologicalReaction>
</comment>
<evidence type="ECO:0000256" key="26">
    <source>
        <dbReference type="ARBA" id="ARBA00047810"/>
    </source>
</evidence>
<comment type="catalytic activity">
    <reaction evidence="16">
        <text>(3R)-hydroxyhexadecanoyl-[ACP] = (2E)-hexadecenoyl-[ACP] + H2O</text>
        <dbReference type="Rhea" id="RHEA:41908"/>
        <dbReference type="Rhea" id="RHEA-COMP:9650"/>
        <dbReference type="Rhea" id="RHEA-COMP:9651"/>
        <dbReference type="ChEBI" id="CHEBI:15377"/>
        <dbReference type="ChEBI" id="CHEBI:78480"/>
        <dbReference type="ChEBI" id="CHEBI:78481"/>
    </reaction>
    <physiologicalReaction direction="left-to-right" evidence="16">
        <dbReference type="Rhea" id="RHEA:41909"/>
    </physiologicalReaction>
</comment>
<keyword evidence="4" id="KW-0808">Transferase</keyword>
<dbReference type="GO" id="GO:0019171">
    <property type="term" value="F:(3R)-hydroxyacyl-[acyl-carrier-protein] dehydratase activity"/>
    <property type="evidence" value="ECO:0007669"/>
    <property type="project" value="UniProtKB-EC"/>
</dbReference>
<evidence type="ECO:0000256" key="25">
    <source>
        <dbReference type="ARBA" id="ARBA00047578"/>
    </source>
</evidence>
<evidence type="ECO:0000256" key="7">
    <source>
        <dbReference type="ARBA" id="ARBA00022898"/>
    </source>
</evidence>
<dbReference type="SUPFAM" id="SSF51735">
    <property type="entry name" value="NAD(P)-binding Rossmann-fold domains"/>
    <property type="match status" value="2"/>
</dbReference>
<comment type="catalytic activity">
    <reaction evidence="29">
        <text>acetyl-[ACP] + malonyl-[ACP] + H(+) = 3-oxobutanoyl-[ACP] + holo-[ACP] + CO2</text>
        <dbReference type="Rhea" id="RHEA:41800"/>
        <dbReference type="Rhea" id="RHEA-COMP:9621"/>
        <dbReference type="Rhea" id="RHEA-COMP:9623"/>
        <dbReference type="Rhea" id="RHEA-COMP:9625"/>
        <dbReference type="Rhea" id="RHEA-COMP:9685"/>
        <dbReference type="ChEBI" id="CHEBI:15378"/>
        <dbReference type="ChEBI" id="CHEBI:16526"/>
        <dbReference type="ChEBI" id="CHEBI:64479"/>
        <dbReference type="ChEBI" id="CHEBI:78446"/>
        <dbReference type="ChEBI" id="CHEBI:78449"/>
        <dbReference type="ChEBI" id="CHEBI:78450"/>
    </reaction>
    <physiologicalReaction direction="left-to-right" evidence="29">
        <dbReference type="Rhea" id="RHEA:41801"/>
    </physiologicalReaction>
</comment>
<feature type="domain" description="Carrier" evidence="50">
    <location>
        <begin position="1988"/>
        <end position="2065"/>
    </location>
</feature>
<dbReference type="Gene3D" id="3.40.366.10">
    <property type="entry name" value="Malonyl-Coenzyme A Acyl Carrier Protein, domain 2"/>
    <property type="match status" value="1"/>
</dbReference>
<evidence type="ECO:0000256" key="28">
    <source>
        <dbReference type="ARBA" id="ARBA00047953"/>
    </source>
</evidence>
<feature type="active site" description="Proton donor; for dehydratase activity" evidence="49">
    <location>
        <position position="1041"/>
    </location>
</feature>
<comment type="catalytic activity">
    <reaction evidence="28">
        <text>3-oxobutanoyl-[ACP] + NADPH + H(+) = (3R)-hydroxybutanoyl-[ACP] + NADP(+)</text>
        <dbReference type="Rhea" id="RHEA:41804"/>
        <dbReference type="Rhea" id="RHEA-COMP:9625"/>
        <dbReference type="Rhea" id="RHEA-COMP:9626"/>
        <dbReference type="ChEBI" id="CHEBI:15378"/>
        <dbReference type="ChEBI" id="CHEBI:57783"/>
        <dbReference type="ChEBI" id="CHEBI:58349"/>
        <dbReference type="ChEBI" id="CHEBI:78450"/>
        <dbReference type="ChEBI" id="CHEBI:78451"/>
    </reaction>
    <physiologicalReaction direction="left-to-right" evidence="28">
        <dbReference type="Rhea" id="RHEA:41805"/>
    </physiologicalReaction>
</comment>
<dbReference type="PROSITE" id="PS50075">
    <property type="entry name" value="CARRIER"/>
    <property type="match status" value="1"/>
</dbReference>
<comment type="catalytic activity">
    <reaction evidence="19">
        <text>3-oxooctadecanoyl-[ACP] + NADPH + H(+) = (3R)-hydroxyoctadecanoyl-[ACP] + NADP(+)</text>
        <dbReference type="Rhea" id="RHEA:41920"/>
        <dbReference type="Rhea" id="RHEA-COMP:9653"/>
        <dbReference type="Rhea" id="RHEA-COMP:9654"/>
        <dbReference type="ChEBI" id="CHEBI:15378"/>
        <dbReference type="ChEBI" id="CHEBI:57783"/>
        <dbReference type="ChEBI" id="CHEBI:58349"/>
        <dbReference type="ChEBI" id="CHEBI:78487"/>
        <dbReference type="ChEBI" id="CHEBI:78488"/>
    </reaction>
    <physiologicalReaction direction="left-to-right" evidence="19">
        <dbReference type="Rhea" id="RHEA:41921"/>
    </physiologicalReaction>
</comment>
<keyword evidence="3" id="KW-0597">Phosphoprotein</keyword>
<evidence type="ECO:0000256" key="15">
    <source>
        <dbReference type="ARBA" id="ARBA00023399"/>
    </source>
</evidence>
<comment type="pathway">
    <text evidence="1">Lipid metabolism.</text>
</comment>
<comment type="catalytic activity">
    <reaction evidence="32">
        <text>tetradecanoyl-[ACP] + H2O = tetradecanoate + holo-[ACP] + H(+)</text>
        <dbReference type="Rhea" id="RHEA:30123"/>
        <dbReference type="Rhea" id="RHEA-COMP:9648"/>
        <dbReference type="Rhea" id="RHEA-COMP:9685"/>
        <dbReference type="ChEBI" id="CHEBI:15377"/>
        <dbReference type="ChEBI" id="CHEBI:15378"/>
        <dbReference type="ChEBI" id="CHEBI:30807"/>
        <dbReference type="ChEBI" id="CHEBI:64479"/>
        <dbReference type="ChEBI" id="CHEBI:78477"/>
        <dbReference type="EC" id="3.1.2.14"/>
    </reaction>
    <physiologicalReaction direction="left-to-right" evidence="32">
        <dbReference type="Rhea" id="RHEA:30124"/>
    </physiologicalReaction>
</comment>
<evidence type="ECO:0000256" key="9">
    <source>
        <dbReference type="ARBA" id="ARBA00023332"/>
    </source>
</evidence>
<evidence type="ECO:0000256" key="30">
    <source>
        <dbReference type="ARBA" id="ARBA00048051"/>
    </source>
</evidence>
<dbReference type="InterPro" id="IPR016039">
    <property type="entry name" value="Thiolase-like"/>
</dbReference>
<comment type="catalytic activity">
    <reaction evidence="31">
        <text>(2E)-dodecenoyl-[ACP] + NADPH + H(+) = dodecanoyl-[ACP] + NADP(+)</text>
        <dbReference type="Rhea" id="RHEA:41880"/>
        <dbReference type="Rhea" id="RHEA-COMP:9643"/>
        <dbReference type="Rhea" id="RHEA-COMP:9644"/>
        <dbReference type="ChEBI" id="CHEBI:15378"/>
        <dbReference type="ChEBI" id="CHEBI:57783"/>
        <dbReference type="ChEBI" id="CHEBI:58349"/>
        <dbReference type="ChEBI" id="CHEBI:65264"/>
        <dbReference type="ChEBI" id="CHEBI:78472"/>
    </reaction>
    <physiologicalReaction direction="left-to-right" evidence="31">
        <dbReference type="Rhea" id="RHEA:41881"/>
    </physiologicalReaction>
</comment>
<protein>
    <submittedName>
        <fullName evidence="53">Uncharacterized protein</fullName>
    </submittedName>
</protein>
<comment type="catalytic activity">
    <reaction evidence="33">
        <text>(2E)-octenoyl-[ACP] + NADPH + H(+) = octanoyl-[ACP] + NADP(+)</text>
        <dbReference type="Rhea" id="RHEA:41848"/>
        <dbReference type="Rhea" id="RHEA-COMP:9635"/>
        <dbReference type="Rhea" id="RHEA-COMP:9636"/>
        <dbReference type="ChEBI" id="CHEBI:15378"/>
        <dbReference type="ChEBI" id="CHEBI:57783"/>
        <dbReference type="ChEBI" id="CHEBI:58349"/>
        <dbReference type="ChEBI" id="CHEBI:78462"/>
        <dbReference type="ChEBI" id="CHEBI:78463"/>
    </reaction>
    <physiologicalReaction direction="left-to-right" evidence="33">
        <dbReference type="Rhea" id="RHEA:41849"/>
    </physiologicalReaction>
</comment>
<evidence type="ECO:0000256" key="31">
    <source>
        <dbReference type="ARBA" id="ARBA00048281"/>
    </source>
</evidence>
<comment type="catalytic activity">
    <reaction evidence="25">
        <text>dodecanoyl-[ACP] + malonyl-[ACP] + H(+) = 3-oxotetradecanoyl-[ACP] + holo-[ACP] + CO2</text>
        <dbReference type="Rhea" id="RHEA:41884"/>
        <dbReference type="Rhea" id="RHEA-COMP:9623"/>
        <dbReference type="Rhea" id="RHEA-COMP:9644"/>
        <dbReference type="Rhea" id="RHEA-COMP:9645"/>
        <dbReference type="Rhea" id="RHEA-COMP:9685"/>
        <dbReference type="ChEBI" id="CHEBI:15378"/>
        <dbReference type="ChEBI" id="CHEBI:16526"/>
        <dbReference type="ChEBI" id="CHEBI:64479"/>
        <dbReference type="ChEBI" id="CHEBI:65264"/>
        <dbReference type="ChEBI" id="CHEBI:78449"/>
        <dbReference type="ChEBI" id="CHEBI:78473"/>
    </reaction>
    <physiologicalReaction direction="left-to-right" evidence="25">
        <dbReference type="Rhea" id="RHEA:41885"/>
    </physiologicalReaction>
</comment>
<comment type="catalytic activity">
    <reaction evidence="40">
        <text>(2E)-octadecenoyl-[ACP] + NADPH + H(+) = octadecanoyl-[ACP] + NADP(+)</text>
        <dbReference type="Rhea" id="RHEA:41928"/>
        <dbReference type="Rhea" id="RHEA-COMP:9655"/>
        <dbReference type="Rhea" id="RHEA-COMP:9656"/>
        <dbReference type="ChEBI" id="CHEBI:15378"/>
        <dbReference type="ChEBI" id="CHEBI:57783"/>
        <dbReference type="ChEBI" id="CHEBI:58349"/>
        <dbReference type="ChEBI" id="CHEBI:78489"/>
        <dbReference type="ChEBI" id="CHEBI:78495"/>
    </reaction>
    <physiologicalReaction direction="left-to-right" evidence="40">
        <dbReference type="Rhea" id="RHEA:41929"/>
    </physiologicalReaction>
</comment>
<keyword evidence="54" id="KW-1185">Reference proteome</keyword>
<comment type="catalytic activity">
    <reaction evidence="35">
        <text>3-oxohexanoyl-[ACP] + NADPH + H(+) = (3R)-hydroxyhexanoyl-[ACP] + NADP(+)</text>
        <dbReference type="Rhea" id="RHEA:41824"/>
        <dbReference type="Rhea" id="RHEA-COMP:9629"/>
        <dbReference type="Rhea" id="RHEA-COMP:9630"/>
        <dbReference type="ChEBI" id="CHEBI:15378"/>
        <dbReference type="ChEBI" id="CHEBI:57783"/>
        <dbReference type="ChEBI" id="CHEBI:58349"/>
        <dbReference type="ChEBI" id="CHEBI:78456"/>
        <dbReference type="ChEBI" id="CHEBI:78457"/>
    </reaction>
    <physiologicalReaction direction="left-to-right" evidence="35">
        <dbReference type="Rhea" id="RHEA:41825"/>
    </physiologicalReaction>
</comment>
<comment type="catalytic activity">
    <reaction evidence="46">
        <text>butanoyl-[ACP] + malonyl-[ACP] + H(+) = 3-oxohexanoyl-[ACP] + holo-[ACP] + CO2</text>
        <dbReference type="Rhea" id="RHEA:41820"/>
        <dbReference type="Rhea" id="RHEA-COMP:9623"/>
        <dbReference type="Rhea" id="RHEA-COMP:9628"/>
        <dbReference type="Rhea" id="RHEA-COMP:9629"/>
        <dbReference type="Rhea" id="RHEA-COMP:9685"/>
        <dbReference type="ChEBI" id="CHEBI:15378"/>
        <dbReference type="ChEBI" id="CHEBI:16526"/>
        <dbReference type="ChEBI" id="CHEBI:64479"/>
        <dbReference type="ChEBI" id="CHEBI:78449"/>
        <dbReference type="ChEBI" id="CHEBI:78454"/>
        <dbReference type="ChEBI" id="CHEBI:78456"/>
    </reaction>
    <physiologicalReaction direction="left-to-right" evidence="46">
        <dbReference type="Rhea" id="RHEA:41821"/>
    </physiologicalReaction>
</comment>
<keyword evidence="6" id="KW-0521">NADP</keyword>
<comment type="catalytic activity">
    <reaction evidence="27">
        <text>(2E)-hexenoyl-[ACP] + NADPH + H(+) = hexanoyl-[ACP] + NADP(+)</text>
        <dbReference type="Rhea" id="RHEA:41832"/>
        <dbReference type="Rhea" id="RHEA-COMP:9631"/>
        <dbReference type="Rhea" id="RHEA-COMP:9632"/>
        <dbReference type="ChEBI" id="CHEBI:15378"/>
        <dbReference type="ChEBI" id="CHEBI:57783"/>
        <dbReference type="ChEBI" id="CHEBI:58349"/>
        <dbReference type="ChEBI" id="CHEBI:78458"/>
        <dbReference type="ChEBI" id="CHEBI:78459"/>
    </reaction>
    <physiologicalReaction direction="left-to-right" evidence="27">
        <dbReference type="Rhea" id="RHEA:41833"/>
    </physiologicalReaction>
</comment>
<evidence type="ECO:0000256" key="8">
    <source>
        <dbReference type="ARBA" id="ARBA00022990"/>
    </source>
</evidence>
<dbReference type="SMART" id="SM00829">
    <property type="entry name" value="PKS_ER"/>
    <property type="match status" value="1"/>
</dbReference>
<evidence type="ECO:0000256" key="41">
    <source>
        <dbReference type="ARBA" id="ARBA00049109"/>
    </source>
</evidence>
<dbReference type="Gene3D" id="1.10.1200.10">
    <property type="entry name" value="ACP-like"/>
    <property type="match status" value="1"/>
</dbReference>
<dbReference type="Gene3D" id="3.40.47.10">
    <property type="match status" value="1"/>
</dbReference>
<comment type="catalytic activity">
    <reaction evidence="22">
        <text>3-oxodecanoyl-[ACP] + NADPH + H(+) = (3R)-hydroxydecanoyl-[ACP] + NADP(+)</text>
        <dbReference type="Rhea" id="RHEA:41856"/>
        <dbReference type="Rhea" id="RHEA-COMP:9637"/>
        <dbReference type="Rhea" id="RHEA-COMP:9638"/>
        <dbReference type="ChEBI" id="CHEBI:15378"/>
        <dbReference type="ChEBI" id="CHEBI:57783"/>
        <dbReference type="ChEBI" id="CHEBI:58349"/>
        <dbReference type="ChEBI" id="CHEBI:78464"/>
        <dbReference type="ChEBI" id="CHEBI:78466"/>
    </reaction>
    <physiologicalReaction direction="left-to-right" evidence="22">
        <dbReference type="Rhea" id="RHEA:41857"/>
    </physiologicalReaction>
</comment>
<evidence type="ECO:0000256" key="4">
    <source>
        <dbReference type="ARBA" id="ARBA00022679"/>
    </source>
</evidence>
<dbReference type="InterPro" id="IPR001031">
    <property type="entry name" value="Thioesterase"/>
</dbReference>
<evidence type="ECO:0000256" key="3">
    <source>
        <dbReference type="ARBA" id="ARBA00022553"/>
    </source>
</evidence>
<dbReference type="Gene3D" id="3.40.50.1820">
    <property type="entry name" value="alpha/beta hydrolase"/>
    <property type="match status" value="1"/>
</dbReference>
<dbReference type="SUPFAM" id="SSF52151">
    <property type="entry name" value="FabD/lysophospholipase-like"/>
    <property type="match status" value="1"/>
</dbReference>
<dbReference type="GO" id="GO:0006633">
    <property type="term" value="P:fatty acid biosynthetic process"/>
    <property type="evidence" value="ECO:0007669"/>
    <property type="project" value="TreeGrafter"/>
</dbReference>
<comment type="catalytic activity">
    <reaction evidence="26">
        <text>(2E)-hexadecenoyl-[ACP] + NADPH + H(+) = hexadecanoyl-[ACP] + NADP(+)</text>
        <dbReference type="Rhea" id="RHEA:41912"/>
        <dbReference type="Rhea" id="RHEA-COMP:9651"/>
        <dbReference type="Rhea" id="RHEA-COMP:9652"/>
        <dbReference type="ChEBI" id="CHEBI:15378"/>
        <dbReference type="ChEBI" id="CHEBI:57783"/>
        <dbReference type="ChEBI" id="CHEBI:58349"/>
        <dbReference type="ChEBI" id="CHEBI:78481"/>
        <dbReference type="ChEBI" id="CHEBI:78483"/>
    </reaction>
    <physiologicalReaction direction="left-to-right" evidence="26">
        <dbReference type="Rhea" id="RHEA:41913"/>
    </physiologicalReaction>
</comment>
<comment type="catalytic activity">
    <reaction evidence="14">
        <text>(3R)-hydroxytetradecanoyl-[ACP] = (2E)-tetradecenoyl-[ACP] + H2O</text>
        <dbReference type="Rhea" id="RHEA:41892"/>
        <dbReference type="Rhea" id="RHEA-COMP:9646"/>
        <dbReference type="Rhea" id="RHEA-COMP:9647"/>
        <dbReference type="ChEBI" id="CHEBI:15377"/>
        <dbReference type="ChEBI" id="CHEBI:78474"/>
        <dbReference type="ChEBI" id="CHEBI:78475"/>
    </reaction>
    <physiologicalReaction direction="left-to-right" evidence="14">
        <dbReference type="Rhea" id="RHEA:41893"/>
    </physiologicalReaction>
</comment>
<dbReference type="InterPro" id="IPR014043">
    <property type="entry name" value="Acyl_transferase_dom"/>
</dbReference>
<evidence type="ECO:0000256" key="20">
    <source>
        <dbReference type="ARBA" id="ARBA00047394"/>
    </source>
</evidence>
<evidence type="ECO:0000256" key="2">
    <source>
        <dbReference type="ARBA" id="ARBA00022450"/>
    </source>
</evidence>
<comment type="catalytic activity">
    <reaction evidence="17">
        <text>(3R)-hydroxybutanoyl-[ACP] = (2E)-butenoyl-[ACP] + H2O</text>
        <dbReference type="Rhea" id="RHEA:41808"/>
        <dbReference type="Rhea" id="RHEA-COMP:9626"/>
        <dbReference type="Rhea" id="RHEA-COMP:9627"/>
        <dbReference type="ChEBI" id="CHEBI:15377"/>
        <dbReference type="ChEBI" id="CHEBI:78451"/>
        <dbReference type="ChEBI" id="CHEBI:78453"/>
    </reaction>
    <physiologicalReaction direction="left-to-right" evidence="17">
        <dbReference type="Rhea" id="RHEA:41809"/>
    </physiologicalReaction>
</comment>
<feature type="domain" description="Ketosynthase family 3 (KS3)" evidence="51">
    <location>
        <begin position="29"/>
        <end position="435"/>
    </location>
</feature>
<dbReference type="InterPro" id="IPR029058">
    <property type="entry name" value="AB_hydrolase_fold"/>
</dbReference>
<dbReference type="InterPro" id="IPR016035">
    <property type="entry name" value="Acyl_Trfase/lysoPLipase"/>
</dbReference>
<dbReference type="Gene3D" id="3.30.70.3290">
    <property type="match status" value="1"/>
</dbReference>
<dbReference type="InterPro" id="IPR049900">
    <property type="entry name" value="PKS_mFAS_DH"/>
</dbReference>
<dbReference type="PROSITE" id="PS52004">
    <property type="entry name" value="KS3_2"/>
    <property type="match status" value="1"/>
</dbReference>
<keyword evidence="5" id="KW-0702">S-nitrosylation</keyword>
<evidence type="ECO:0000256" key="39">
    <source>
        <dbReference type="ARBA" id="ARBA00048935"/>
    </source>
</evidence>
<dbReference type="GO" id="GO:0004313">
    <property type="term" value="F:[acyl-carrier-protein] S-acetyltransferase activity"/>
    <property type="evidence" value="ECO:0007669"/>
    <property type="project" value="UniProtKB-EC"/>
</dbReference>
<evidence type="ECO:0000256" key="5">
    <source>
        <dbReference type="ARBA" id="ARBA00022799"/>
    </source>
</evidence>
<comment type="catalytic activity">
    <reaction evidence="24">
        <text>(2E)-butenoyl-[ACP] + NADPH + H(+) = butanoyl-[ACP] + NADP(+)</text>
        <dbReference type="Rhea" id="RHEA:41812"/>
        <dbReference type="Rhea" id="RHEA-COMP:9627"/>
        <dbReference type="Rhea" id="RHEA-COMP:9628"/>
        <dbReference type="ChEBI" id="CHEBI:15378"/>
        <dbReference type="ChEBI" id="CHEBI:57783"/>
        <dbReference type="ChEBI" id="CHEBI:58349"/>
        <dbReference type="ChEBI" id="CHEBI:78453"/>
        <dbReference type="ChEBI" id="CHEBI:78454"/>
    </reaction>
    <physiologicalReaction direction="left-to-right" evidence="24">
        <dbReference type="Rhea" id="RHEA:41813"/>
    </physiologicalReaction>
</comment>
<dbReference type="Pfam" id="PF00698">
    <property type="entry name" value="Acyl_transf_1"/>
    <property type="match status" value="1"/>
</dbReference>
<dbReference type="Pfam" id="PF21149">
    <property type="entry name" value="FAS_pseudo-KR"/>
    <property type="match status" value="1"/>
</dbReference>
<dbReference type="GO" id="GO:0141148">
    <property type="term" value="F:enoyl-[acyl-carrier-protein] reductase (NADPH) activity"/>
    <property type="evidence" value="ECO:0007669"/>
    <property type="project" value="UniProtKB-EC"/>
</dbReference>
<comment type="catalytic activity">
    <reaction evidence="12">
        <text>(3R)-hydroxydecanoyl-[ACP] = (2E)-decenoyl-[ACP] + H2O</text>
        <dbReference type="Rhea" id="RHEA:41860"/>
        <dbReference type="Rhea" id="RHEA-COMP:9638"/>
        <dbReference type="Rhea" id="RHEA-COMP:9639"/>
        <dbReference type="ChEBI" id="CHEBI:15377"/>
        <dbReference type="ChEBI" id="CHEBI:78466"/>
        <dbReference type="ChEBI" id="CHEBI:78467"/>
    </reaction>
    <physiologicalReaction direction="left-to-right" evidence="12">
        <dbReference type="Rhea" id="RHEA:41861"/>
    </physiologicalReaction>
</comment>
<comment type="catalytic activity">
    <reaction evidence="20">
        <text>hexanoyl-[ACP] + malonyl-[ACP] + H(+) = 3-oxooctanoyl-[ACP] + holo-[ACP] + CO2</text>
        <dbReference type="Rhea" id="RHEA:41836"/>
        <dbReference type="Rhea" id="RHEA-COMP:9623"/>
        <dbReference type="Rhea" id="RHEA-COMP:9632"/>
        <dbReference type="Rhea" id="RHEA-COMP:9633"/>
        <dbReference type="Rhea" id="RHEA-COMP:9685"/>
        <dbReference type="ChEBI" id="CHEBI:15378"/>
        <dbReference type="ChEBI" id="CHEBI:16526"/>
        <dbReference type="ChEBI" id="CHEBI:64479"/>
        <dbReference type="ChEBI" id="CHEBI:78449"/>
        <dbReference type="ChEBI" id="CHEBI:78459"/>
        <dbReference type="ChEBI" id="CHEBI:78460"/>
    </reaction>
    <physiologicalReaction direction="left-to-right" evidence="20">
        <dbReference type="Rhea" id="RHEA:41837"/>
    </physiologicalReaction>
</comment>
<dbReference type="EMBL" id="OV121141">
    <property type="protein sequence ID" value="CAH0548592.1"/>
    <property type="molecule type" value="Genomic_DNA"/>
</dbReference>
<comment type="catalytic activity">
    <reaction evidence="10">
        <text>(3R)-hydroxydodecanoyl-[ACP] = (2E)-dodecenoyl-[ACP] + H2O</text>
        <dbReference type="Rhea" id="RHEA:41876"/>
        <dbReference type="Rhea" id="RHEA-COMP:9642"/>
        <dbReference type="Rhea" id="RHEA-COMP:9643"/>
        <dbReference type="ChEBI" id="CHEBI:15377"/>
        <dbReference type="ChEBI" id="CHEBI:78470"/>
        <dbReference type="ChEBI" id="CHEBI:78472"/>
    </reaction>
    <physiologicalReaction direction="left-to-right" evidence="10">
        <dbReference type="Rhea" id="RHEA:41877"/>
    </physiologicalReaction>
</comment>
<evidence type="ECO:0000256" key="32">
    <source>
        <dbReference type="ARBA" id="ARBA00048289"/>
    </source>
</evidence>
<name>A0A9P0AVP5_BRAAE</name>
<evidence type="ECO:0000256" key="34">
    <source>
        <dbReference type="ARBA" id="ARBA00048506"/>
    </source>
</evidence>
<sequence length="2387" mass="267170">MSSTNDKKVDPNENIALKFGRFLSHPEPGEEVCITGMSGSFPDCENVDELKEKLFNKVDLITDAGLRWATTNEEIPKRTGKMKVVDKFDPGFFGISAQQAKYMCVMVRMCLEKVVEAICDAGINPRDLKGTRTGVFIGTTNSETEELWFLERVESATALTGVLRSMMTTRISYFLKLQAPSLALDTACSSSMTAMDNAFRAIRQGKCDAAIVCGACADLHPNPNLQFARLGVLSKDGRCKVFDKDADGYARSEAIACVFLQRSKDAKRIYATVVHSKTNSDGYKEHGITFPSKEGQKTLLKEFYSECEVDSNDLSYFEAHGTGTKVGDPEELSATDEVFAERRTKPLMIGSVKSNMGHTEPTSGLCSVIKSIIGFESGYIPPNINFKEHRDDVPAFKEGRFKVVTEKTPFEDDNGLIGISNFGFGGANGHVLIKWHSKVKKDVSLKPEDLPRLICVSSRLTEGVETFFNDAKFNQDKEYIALLHNLFEREIKNHTHRGYSIFSNNGEFIRSTKHVGNPRQLYFIFGGYESSWRNVGQDFLGVEVYRNAINEIQNILLSFKINVHYLIQNPSNAVFDNVLGSILVKLALTKVLSALNVKASGYIGHSLGEIVAAYYDDCLTLEQAVLIAFTISKNVENIDQSAVSYMVNLNLEQLNQILPQRVYVEAINSKNSVIISGHPESVNNFVGKLVAHNIQVKDLGANIIDFHGDNFLTLKPHIIQDLFKILPQPKSFSNNHLLKSNTKASAEFFVNSLTSTTSLKDLACNIEVKSAIFEIGQGYLQSSVDEATENYTLSVNIENFNQSYFVGFLKALGSLYEVGSNFSISKLYSQVHFPVSRGTSSISPAIRWNHSQEWETANFKNIGHKENSRAIIYEVIFGKDCVWNFALGHVIDGRNLFPATGYLNIIWETLRWCFGYELAQNCVIFTNCKFLRAVNCVKEGSVELTVMIQKGTGDFEIAEGGQPVVTGNIQFHNKVKNEQLTLQTVSVDDEKVLPLKTKDIYKELRLRGYNYSGLFRGLEEVNGEVSKGKIKWQNNWVAFMDNLLQMKILDFDSRLLYVPTQIRRLTINPQHHLDLIQANGTMEESHLDAYVCPHSGVIRSGGIQVEGLSASAIPRRKPLGEPVLEKYEFVSNVANLTIENSTRVNMQIVLENKFEIKVKVVELIDENTMEDSLPLGPLIFDVLGDQPVIQAEVTVLSKTPLELKNVTVEDNKLKSQTDCLVVVLSNALSNPERLETAFKSLKENGFIISREKADCTYADFNKNMQILTTHNTKTEKLYLLRKSEQFKRVTPVNIENVKEDFNWVQTLQQSVGKEESVLVYALNEPQSGLLGMVNCLRREPGGNTIRCIQTFEETPTFDQYHPFYCEQLKKNLTVNVYKNGTWGTYRHLALEENPKVLTEHRYVNIATRGDLSSLTWFEGHLSAKYVMPSEKTLVFTYYAALNFRDVMTATGKITPDVITKYRPEQENVQGFEFSGRTKSGRRVIGLLTNGAFSTINIADNYFLFDIPNYWTMEEAATVPCVYLTVIYGLFYRAGMKKGDKILIHSGTGGVGQAAIQLAIHFGCQVFTTVGTQEKRDFIKKQFSQLTDNRIGNSRDTSFETLIMQETKGEGVDLVLNSLAEEKLQASVRCLGFGGKFVEIGKFDLANDNRLKLLDFTKEQSFHGVMLDSLFTESPSTKKKVCVLFDQCLKNAAIKPLNRIVFKDDELEKAFRYMTTGKHMGKVLVQLRKEEPEKVFKPIVSLHKAVPRYFCDPNFSYIITGGLGGFGLELADWLVLRGARKIVLTSRTGVRTGYQSMRIRIWKSYGALVNVNTDDITTKEGCEKLLKSANELGPIKAIFNLAVVLKDSLFENQSVESFRESYKPKALALKYLDELSRELCPNLKDFVIFSSVSCGRGNAGQTNYGYSNSVMERICEKRKSESLPALAIEWGAIGEVGLVADMQEENTEIEIGGTLQQRISSCLQVMDKLLRCPEPIVSSMVVAEKKSGSGGADNITDAVAYILGIKDMKAISYHLSLAELGMDSMTAVEIKQTLEREFDVFLTAQGIRSLTFSRLQEIQDGKSTQADSPVTSKELKEQDFNFIDQLFTLMGEEGAVNIPFIKLNSKLSEEHPGPKILLYPGIEGVAEILNNLTLNLNAHCAAVQYCPQNHGNTIKELAESTLPHVENYFNKSEPFIIIAHSFGAMVALETVKILEEKGYNGSVFCIDGSPAYLKTLSFLLQADNKTSWQKQLMLHFLHQITTKNVVEKHKEKIIAAETIEDMIKASEKVVNIQKVHSIAHIKSMLDGSFKRVHAMNVYELKPMSLKSKVTLIKPTIQSVVGLKEDYGFSEFLGKEIEVNVFKSDHLSILSNSDVANFINNHVTADATFIKESLFNASEITNVRSEAII</sequence>
<dbReference type="SUPFAM" id="SSF53474">
    <property type="entry name" value="alpha/beta-Hydrolases"/>
    <property type="match status" value="1"/>
</dbReference>
<dbReference type="SMART" id="SM00827">
    <property type="entry name" value="PKS_AT"/>
    <property type="match status" value="1"/>
</dbReference>
<evidence type="ECO:0000256" key="42">
    <source>
        <dbReference type="ARBA" id="ARBA00049171"/>
    </source>
</evidence>
<dbReference type="PANTHER" id="PTHR43775:SF23">
    <property type="entry name" value="FATTY ACID SYNTHASE 3"/>
    <property type="match status" value="1"/>
</dbReference>
<dbReference type="CDD" id="cd00833">
    <property type="entry name" value="PKS"/>
    <property type="match status" value="1"/>
</dbReference>
<dbReference type="InterPro" id="IPR020843">
    <property type="entry name" value="ER"/>
</dbReference>
<comment type="catalytic activity">
    <reaction evidence="13">
        <text>a (3R)-hydroxyacyl-[ACP] = a (2E)-enoyl-[ACP] + H2O</text>
        <dbReference type="Rhea" id="RHEA:13097"/>
        <dbReference type="Rhea" id="RHEA-COMP:9925"/>
        <dbReference type="Rhea" id="RHEA-COMP:9945"/>
        <dbReference type="ChEBI" id="CHEBI:15377"/>
        <dbReference type="ChEBI" id="CHEBI:78784"/>
        <dbReference type="ChEBI" id="CHEBI:78827"/>
        <dbReference type="EC" id="4.2.1.59"/>
    </reaction>
    <physiologicalReaction direction="left-to-right" evidence="13">
        <dbReference type="Rhea" id="RHEA:13098"/>
    </physiologicalReaction>
</comment>
<dbReference type="InterPro" id="IPR032821">
    <property type="entry name" value="PKS_assoc"/>
</dbReference>
<dbReference type="InterPro" id="IPR013149">
    <property type="entry name" value="ADH-like_C"/>
</dbReference>
<evidence type="ECO:0000256" key="17">
    <source>
        <dbReference type="ARBA" id="ARBA00023402"/>
    </source>
</evidence>
<comment type="catalytic activity">
    <reaction evidence="39">
        <text>3-oxotetradecanoyl-[ACP] + NADPH + H(+) = (3R)-hydroxytetradecanoyl-[ACP] + NADP(+)</text>
        <dbReference type="Rhea" id="RHEA:41888"/>
        <dbReference type="Rhea" id="RHEA-COMP:9645"/>
        <dbReference type="Rhea" id="RHEA-COMP:9646"/>
        <dbReference type="ChEBI" id="CHEBI:15378"/>
        <dbReference type="ChEBI" id="CHEBI:57783"/>
        <dbReference type="ChEBI" id="CHEBI:58349"/>
        <dbReference type="ChEBI" id="CHEBI:78473"/>
        <dbReference type="ChEBI" id="CHEBI:78474"/>
    </reaction>
    <physiologicalReaction direction="left-to-right" evidence="39">
        <dbReference type="Rhea" id="RHEA:41889"/>
    </physiologicalReaction>
</comment>
<comment type="catalytic activity">
    <reaction evidence="37">
        <text>holo-[ACP] + acetyl-CoA = acetyl-[ACP] + CoA</text>
        <dbReference type="Rhea" id="RHEA:41788"/>
        <dbReference type="Rhea" id="RHEA-COMP:9621"/>
        <dbReference type="Rhea" id="RHEA-COMP:9685"/>
        <dbReference type="ChEBI" id="CHEBI:57287"/>
        <dbReference type="ChEBI" id="CHEBI:57288"/>
        <dbReference type="ChEBI" id="CHEBI:64479"/>
        <dbReference type="ChEBI" id="CHEBI:78446"/>
        <dbReference type="EC" id="2.3.1.38"/>
    </reaction>
    <physiologicalReaction direction="left-to-right" evidence="37">
        <dbReference type="Rhea" id="RHEA:41789"/>
    </physiologicalReaction>
</comment>
<comment type="catalytic activity">
    <reaction evidence="44">
        <text>3-oxohexadecanoyl-[ACP] + NADPH + H(+) = (3R)-hydroxyhexadecanoyl-[ACP] + NADP(+)</text>
        <dbReference type="Rhea" id="RHEA:41904"/>
        <dbReference type="Rhea" id="RHEA-COMP:9649"/>
        <dbReference type="Rhea" id="RHEA-COMP:9650"/>
        <dbReference type="ChEBI" id="CHEBI:15378"/>
        <dbReference type="ChEBI" id="CHEBI:57783"/>
        <dbReference type="ChEBI" id="CHEBI:58349"/>
        <dbReference type="ChEBI" id="CHEBI:78478"/>
        <dbReference type="ChEBI" id="CHEBI:78480"/>
    </reaction>
    <physiologicalReaction direction="left-to-right" evidence="44">
        <dbReference type="Rhea" id="RHEA:41905"/>
    </physiologicalReaction>
</comment>
<dbReference type="InterPro" id="IPR036736">
    <property type="entry name" value="ACP-like_sf"/>
</dbReference>
<comment type="catalytic activity">
    <reaction evidence="48">
        <text>octanoyl-[ACP] + malonyl-[ACP] + H(+) = 3-oxodecanoyl-[ACP] + holo-[ACP] + CO2</text>
        <dbReference type="Rhea" id="RHEA:41852"/>
        <dbReference type="Rhea" id="RHEA-COMP:9623"/>
        <dbReference type="Rhea" id="RHEA-COMP:9636"/>
        <dbReference type="Rhea" id="RHEA-COMP:9637"/>
        <dbReference type="Rhea" id="RHEA-COMP:9685"/>
        <dbReference type="ChEBI" id="CHEBI:15378"/>
        <dbReference type="ChEBI" id="CHEBI:16526"/>
        <dbReference type="ChEBI" id="CHEBI:64479"/>
        <dbReference type="ChEBI" id="CHEBI:78449"/>
        <dbReference type="ChEBI" id="CHEBI:78463"/>
        <dbReference type="ChEBI" id="CHEBI:78464"/>
    </reaction>
    <physiologicalReaction direction="left-to-right" evidence="48">
        <dbReference type="Rhea" id="RHEA:41853"/>
    </physiologicalReaction>
</comment>
<evidence type="ECO:0000256" key="22">
    <source>
        <dbReference type="ARBA" id="ARBA00047440"/>
    </source>
</evidence>
<evidence type="ECO:0000256" key="36">
    <source>
        <dbReference type="ARBA" id="ARBA00048650"/>
    </source>
</evidence>
<dbReference type="GO" id="GO:0004315">
    <property type="term" value="F:3-oxoacyl-[acyl-carrier-protein] synthase activity"/>
    <property type="evidence" value="ECO:0007669"/>
    <property type="project" value="UniProtKB-EC"/>
</dbReference>
<dbReference type="Pfam" id="PF00109">
    <property type="entry name" value="ketoacyl-synt"/>
    <property type="match status" value="1"/>
</dbReference>
<evidence type="ECO:0000256" key="16">
    <source>
        <dbReference type="ARBA" id="ARBA00023401"/>
    </source>
</evidence>
<evidence type="ECO:0000256" key="14">
    <source>
        <dbReference type="ARBA" id="ARBA00023398"/>
    </source>
</evidence>
<comment type="catalytic activity">
    <reaction evidence="30">
        <text>hexadecanoyl-[ACP] + malonyl-[ACP] + H(+) = 3-oxooctadecanoyl-[ACP] + holo-[ACP] + CO2</text>
        <dbReference type="Rhea" id="RHEA:41916"/>
        <dbReference type="Rhea" id="RHEA-COMP:9623"/>
        <dbReference type="Rhea" id="RHEA-COMP:9652"/>
        <dbReference type="Rhea" id="RHEA-COMP:9653"/>
        <dbReference type="Rhea" id="RHEA-COMP:9685"/>
        <dbReference type="ChEBI" id="CHEBI:15378"/>
        <dbReference type="ChEBI" id="CHEBI:16526"/>
        <dbReference type="ChEBI" id="CHEBI:64479"/>
        <dbReference type="ChEBI" id="CHEBI:78449"/>
        <dbReference type="ChEBI" id="CHEBI:78483"/>
        <dbReference type="ChEBI" id="CHEBI:78487"/>
    </reaction>
    <physiologicalReaction direction="left-to-right" evidence="30">
        <dbReference type="Rhea" id="RHEA:41917"/>
    </physiologicalReaction>
</comment>
<comment type="catalytic activity">
    <reaction evidence="23">
        <text>tetradecanoyl-[ACP] + malonyl-[ACP] + H(+) = 3-oxohexadecanoyl-[ACP] + holo-[ACP] + CO2</text>
        <dbReference type="Rhea" id="RHEA:41900"/>
        <dbReference type="Rhea" id="RHEA-COMP:9623"/>
        <dbReference type="Rhea" id="RHEA-COMP:9648"/>
        <dbReference type="Rhea" id="RHEA-COMP:9649"/>
        <dbReference type="Rhea" id="RHEA-COMP:9685"/>
        <dbReference type="ChEBI" id="CHEBI:15378"/>
        <dbReference type="ChEBI" id="CHEBI:16526"/>
        <dbReference type="ChEBI" id="CHEBI:64479"/>
        <dbReference type="ChEBI" id="CHEBI:78449"/>
        <dbReference type="ChEBI" id="CHEBI:78477"/>
        <dbReference type="ChEBI" id="CHEBI:78478"/>
    </reaction>
    <physiologicalReaction direction="left-to-right" evidence="23">
        <dbReference type="Rhea" id="RHEA:41901"/>
    </physiologicalReaction>
</comment>
<feature type="active site" description="Proton acceptor; for dehydratase activity" evidence="49">
    <location>
        <position position="889"/>
    </location>
</feature>
<comment type="catalytic activity">
    <reaction evidence="45">
        <text>3-oxooctanoyl-[ACP] + NADPH + H(+) = (3R)-hydroxyoctanoyl-[ACP] + NADP(+)</text>
        <dbReference type="Rhea" id="RHEA:41840"/>
        <dbReference type="Rhea" id="RHEA-COMP:9633"/>
        <dbReference type="Rhea" id="RHEA-COMP:9634"/>
        <dbReference type="ChEBI" id="CHEBI:15378"/>
        <dbReference type="ChEBI" id="CHEBI:57783"/>
        <dbReference type="ChEBI" id="CHEBI:58349"/>
        <dbReference type="ChEBI" id="CHEBI:78460"/>
        <dbReference type="ChEBI" id="CHEBI:78461"/>
    </reaction>
    <physiologicalReaction direction="left-to-right" evidence="45">
        <dbReference type="Rhea" id="RHEA:41841"/>
    </physiologicalReaction>
</comment>
<evidence type="ECO:0000256" key="21">
    <source>
        <dbReference type="ARBA" id="ARBA00047400"/>
    </source>
</evidence>
<dbReference type="Gene3D" id="3.10.129.110">
    <property type="entry name" value="Polyketide synthase dehydratase"/>
    <property type="match status" value="1"/>
</dbReference>
<dbReference type="PANTHER" id="PTHR43775">
    <property type="entry name" value="FATTY ACID SYNTHASE"/>
    <property type="match status" value="1"/>
</dbReference>
<dbReference type="Gene3D" id="3.90.180.10">
    <property type="entry name" value="Medium-chain alcohol dehydrogenases, catalytic domain"/>
    <property type="match status" value="1"/>
</dbReference>
<evidence type="ECO:0000256" key="47">
    <source>
        <dbReference type="ARBA" id="ARBA00049521"/>
    </source>
</evidence>
<evidence type="ECO:0000256" key="18">
    <source>
        <dbReference type="ARBA" id="ARBA00023442"/>
    </source>
</evidence>
<dbReference type="InterPro" id="IPR020841">
    <property type="entry name" value="PKS_Beta-ketoAc_synthase_dom"/>
</dbReference>
<dbReference type="InterPro" id="IPR001227">
    <property type="entry name" value="Ac_transferase_dom_sf"/>
</dbReference>
<proteinExistence type="predicted"/>
<evidence type="ECO:0000256" key="38">
    <source>
        <dbReference type="ARBA" id="ARBA00048704"/>
    </source>
</evidence>
<evidence type="ECO:0000259" key="52">
    <source>
        <dbReference type="PROSITE" id="PS52019"/>
    </source>
</evidence>
<keyword evidence="2" id="KW-0596">Phosphopantetheine</keyword>
<dbReference type="SMART" id="SM00825">
    <property type="entry name" value="PKS_KS"/>
    <property type="match status" value="1"/>
</dbReference>
<evidence type="ECO:0000256" key="6">
    <source>
        <dbReference type="ARBA" id="ARBA00022857"/>
    </source>
</evidence>
<evidence type="ECO:0000256" key="12">
    <source>
        <dbReference type="ARBA" id="ARBA00023388"/>
    </source>
</evidence>
<comment type="catalytic activity">
    <reaction evidence="43">
        <text>3-oxododecanoyl-[ACP] + NADPH + H(+) = (3R)-hydroxydodecanoyl-[ACP] + NADP(+)</text>
        <dbReference type="Rhea" id="RHEA:41872"/>
        <dbReference type="Rhea" id="RHEA-COMP:9641"/>
        <dbReference type="Rhea" id="RHEA-COMP:9642"/>
        <dbReference type="ChEBI" id="CHEBI:15378"/>
        <dbReference type="ChEBI" id="CHEBI:57783"/>
        <dbReference type="ChEBI" id="CHEBI:58349"/>
        <dbReference type="ChEBI" id="CHEBI:78469"/>
        <dbReference type="ChEBI" id="CHEBI:78470"/>
    </reaction>
    <physiologicalReaction direction="left-to-right" evidence="43">
        <dbReference type="Rhea" id="RHEA:41873"/>
    </physiologicalReaction>
</comment>
<evidence type="ECO:0000256" key="45">
    <source>
        <dbReference type="ARBA" id="ARBA00049422"/>
    </source>
</evidence>
<dbReference type="SUPFAM" id="SSF50129">
    <property type="entry name" value="GroES-like"/>
    <property type="match status" value="1"/>
</dbReference>
<dbReference type="InterPro" id="IPR009081">
    <property type="entry name" value="PP-bd_ACP"/>
</dbReference>
<dbReference type="InterPro" id="IPR014030">
    <property type="entry name" value="Ketoacyl_synth_N"/>
</dbReference>
<dbReference type="Pfam" id="PF08659">
    <property type="entry name" value="KR"/>
    <property type="match status" value="1"/>
</dbReference>
<feature type="region of interest" description="C-terminal hotdog fold" evidence="49">
    <location>
        <begin position="992"/>
        <end position="1119"/>
    </location>
</feature>
<evidence type="ECO:0000256" key="11">
    <source>
        <dbReference type="ARBA" id="ARBA00023373"/>
    </source>
</evidence>
<evidence type="ECO:0000256" key="24">
    <source>
        <dbReference type="ARBA" id="ARBA00047500"/>
    </source>
</evidence>
<dbReference type="OrthoDB" id="329835at2759"/>
<comment type="catalytic activity">
    <reaction evidence="11">
        <text>(3R)-hydroxyhexanoyl-[ACP] = (2E)-hexenoyl-[ACP] + H2O</text>
        <dbReference type="Rhea" id="RHEA:41828"/>
        <dbReference type="Rhea" id="RHEA-COMP:9630"/>
        <dbReference type="Rhea" id="RHEA-COMP:9631"/>
        <dbReference type="ChEBI" id="CHEBI:15377"/>
        <dbReference type="ChEBI" id="CHEBI:78457"/>
        <dbReference type="ChEBI" id="CHEBI:78458"/>
    </reaction>
    <physiologicalReaction direction="left-to-right" evidence="11">
        <dbReference type="Rhea" id="RHEA:41829"/>
    </physiologicalReaction>
</comment>
<evidence type="ECO:0000256" key="48">
    <source>
        <dbReference type="ARBA" id="ARBA00049533"/>
    </source>
</evidence>
<comment type="catalytic activity">
    <reaction evidence="47">
        <text>(2E)-decenoyl-[ACP] + NADPH + H(+) = decanoyl-[ACP] + NADP(+)</text>
        <dbReference type="Rhea" id="RHEA:41864"/>
        <dbReference type="Rhea" id="RHEA-COMP:9639"/>
        <dbReference type="Rhea" id="RHEA-COMP:9640"/>
        <dbReference type="ChEBI" id="CHEBI:15378"/>
        <dbReference type="ChEBI" id="CHEBI:57783"/>
        <dbReference type="ChEBI" id="CHEBI:58349"/>
        <dbReference type="ChEBI" id="CHEBI:78467"/>
        <dbReference type="ChEBI" id="CHEBI:78468"/>
    </reaction>
    <physiologicalReaction direction="left-to-right" evidence="47">
        <dbReference type="Rhea" id="RHEA:41865"/>
    </physiologicalReaction>
</comment>
<evidence type="ECO:0000256" key="27">
    <source>
        <dbReference type="ARBA" id="ARBA00047897"/>
    </source>
</evidence>
<dbReference type="InterPro" id="IPR011032">
    <property type="entry name" value="GroES-like_sf"/>
</dbReference>
<evidence type="ECO:0000256" key="33">
    <source>
        <dbReference type="ARBA" id="ARBA00048420"/>
    </source>
</evidence>
<dbReference type="InterPro" id="IPR049391">
    <property type="entry name" value="FAS_pseudo-KR"/>
</dbReference>
<comment type="function">
    <text evidence="18">Fatty acid synthetase is a multifunctional enzyme that catalyzes the de novo biosynthesis of long-chain saturated fatty acids starting from acetyl-CoA and malonyl-CoA in the presence of NADPH. This multifunctional protein contains 7 catalytic activities and a site for the binding of the prosthetic group 4'-phosphopantetheine of the acyl carrier protein ([ACP]) domain.</text>
</comment>
<dbReference type="CDD" id="cd08954">
    <property type="entry name" value="KR_1_FAS_SDR_x"/>
    <property type="match status" value="1"/>
</dbReference>
<dbReference type="Pfam" id="PF00975">
    <property type="entry name" value="Thioesterase"/>
    <property type="match status" value="1"/>
</dbReference>
<dbReference type="Proteomes" id="UP001154078">
    <property type="component" value="Chromosome 10"/>
</dbReference>
<comment type="catalytic activity">
    <reaction evidence="36">
        <text>a 2,3-saturated acyl-[ACP] + NADP(+) = a (2E)-enoyl-[ACP] + NADPH + H(+)</text>
        <dbReference type="Rhea" id="RHEA:22564"/>
        <dbReference type="Rhea" id="RHEA-COMP:9925"/>
        <dbReference type="Rhea" id="RHEA-COMP:9926"/>
        <dbReference type="ChEBI" id="CHEBI:15378"/>
        <dbReference type="ChEBI" id="CHEBI:57783"/>
        <dbReference type="ChEBI" id="CHEBI:58349"/>
        <dbReference type="ChEBI" id="CHEBI:78784"/>
        <dbReference type="ChEBI" id="CHEBI:78785"/>
        <dbReference type="EC" id="1.3.1.39"/>
    </reaction>
    <physiologicalReaction direction="right-to-left" evidence="36">
        <dbReference type="Rhea" id="RHEA:22566"/>
    </physiologicalReaction>
</comment>
<dbReference type="GO" id="GO:0004316">
    <property type="term" value="F:3-oxoacyl-[acyl-carrier-protein] reductase (NADPH) activity"/>
    <property type="evidence" value="ECO:0007669"/>
    <property type="project" value="UniProtKB-EC"/>
</dbReference>
<dbReference type="Pfam" id="PF02801">
    <property type="entry name" value="Ketoacyl-synt_C"/>
    <property type="match status" value="1"/>
</dbReference>
<dbReference type="GO" id="GO:0004312">
    <property type="term" value="F:fatty acid synthase activity"/>
    <property type="evidence" value="ECO:0007669"/>
    <property type="project" value="TreeGrafter"/>
</dbReference>
<evidence type="ECO:0000256" key="13">
    <source>
        <dbReference type="ARBA" id="ARBA00023394"/>
    </source>
</evidence>
<evidence type="ECO:0000256" key="1">
    <source>
        <dbReference type="ARBA" id="ARBA00005189"/>
    </source>
</evidence>
<feature type="region of interest" description="N-terminal hotdog fold" evidence="49">
    <location>
        <begin position="850"/>
        <end position="978"/>
    </location>
</feature>
<comment type="catalytic activity">
    <reaction evidence="9">
        <text>(3R)-hydroxyoctanoyl-[ACP] = (2E)-octenoyl-[ACP] + H2O</text>
        <dbReference type="Rhea" id="RHEA:41844"/>
        <dbReference type="Rhea" id="RHEA-COMP:9634"/>
        <dbReference type="Rhea" id="RHEA-COMP:9635"/>
        <dbReference type="ChEBI" id="CHEBI:15377"/>
        <dbReference type="ChEBI" id="CHEBI:78461"/>
        <dbReference type="ChEBI" id="CHEBI:78462"/>
    </reaction>
    <physiologicalReaction direction="left-to-right" evidence="9">
        <dbReference type="Rhea" id="RHEA:41845"/>
    </physiologicalReaction>
</comment>
<feature type="domain" description="PKS/mFAS DH" evidence="52">
    <location>
        <begin position="850"/>
        <end position="1119"/>
    </location>
</feature>
<comment type="catalytic activity">
    <reaction evidence="15">
        <text>(3R)-hydroxyoctadecanoyl-[ACP] = (2E)-octadecenoyl-[ACP] + H2O</text>
        <dbReference type="Rhea" id="RHEA:41924"/>
        <dbReference type="Rhea" id="RHEA-COMP:9654"/>
        <dbReference type="Rhea" id="RHEA-COMP:9655"/>
        <dbReference type="ChEBI" id="CHEBI:15377"/>
        <dbReference type="ChEBI" id="CHEBI:78488"/>
        <dbReference type="ChEBI" id="CHEBI:78489"/>
    </reaction>
    <physiologicalReaction direction="left-to-right" evidence="15">
        <dbReference type="Rhea" id="RHEA:41925"/>
    </physiologicalReaction>
</comment>
<evidence type="ECO:0000313" key="54">
    <source>
        <dbReference type="Proteomes" id="UP001154078"/>
    </source>
</evidence>
<dbReference type="InterPro" id="IPR050091">
    <property type="entry name" value="PKS_NRPS_Biosynth_Enz"/>
</dbReference>
<dbReference type="FunFam" id="3.40.50.720:FF:000209">
    <property type="entry name" value="Polyketide synthase Pks12"/>
    <property type="match status" value="1"/>
</dbReference>
<evidence type="ECO:0000313" key="53">
    <source>
        <dbReference type="EMBL" id="CAH0548592.1"/>
    </source>
</evidence>
<dbReference type="InterPro" id="IPR042104">
    <property type="entry name" value="PKS_dehydratase_sf"/>
</dbReference>
<evidence type="ECO:0000256" key="10">
    <source>
        <dbReference type="ARBA" id="ARBA00023351"/>
    </source>
</evidence>
<comment type="catalytic activity">
    <reaction evidence="42">
        <text>(2E)-tetradecenoyl-[ACP] + NADPH + H(+) = tetradecanoyl-[ACP] + NADP(+)</text>
        <dbReference type="Rhea" id="RHEA:41896"/>
        <dbReference type="Rhea" id="RHEA-COMP:9647"/>
        <dbReference type="Rhea" id="RHEA-COMP:9648"/>
        <dbReference type="ChEBI" id="CHEBI:15378"/>
        <dbReference type="ChEBI" id="CHEBI:57783"/>
        <dbReference type="ChEBI" id="CHEBI:58349"/>
        <dbReference type="ChEBI" id="CHEBI:78475"/>
        <dbReference type="ChEBI" id="CHEBI:78477"/>
    </reaction>
    <physiologicalReaction direction="left-to-right" evidence="42">
        <dbReference type="Rhea" id="RHEA:41897"/>
    </physiologicalReaction>
</comment>
<organism evidence="53 54">
    <name type="scientific">Brassicogethes aeneus</name>
    <name type="common">Rape pollen beetle</name>
    <name type="synonym">Meligethes aeneus</name>
    <dbReference type="NCBI Taxonomy" id="1431903"/>
    <lineage>
        <taxon>Eukaryota</taxon>
        <taxon>Metazoa</taxon>
        <taxon>Ecdysozoa</taxon>
        <taxon>Arthropoda</taxon>
        <taxon>Hexapoda</taxon>
        <taxon>Insecta</taxon>
        <taxon>Pterygota</taxon>
        <taxon>Neoptera</taxon>
        <taxon>Endopterygota</taxon>
        <taxon>Coleoptera</taxon>
        <taxon>Polyphaga</taxon>
        <taxon>Cucujiformia</taxon>
        <taxon>Nitidulidae</taxon>
        <taxon>Meligethinae</taxon>
        <taxon>Brassicogethes</taxon>
    </lineage>
</organism>
<dbReference type="InterPro" id="IPR014031">
    <property type="entry name" value="Ketoacyl_synth_C"/>
</dbReference>
<evidence type="ECO:0000256" key="43">
    <source>
        <dbReference type="ARBA" id="ARBA00049263"/>
    </source>
</evidence>
<evidence type="ECO:0000259" key="51">
    <source>
        <dbReference type="PROSITE" id="PS52004"/>
    </source>
</evidence>
<evidence type="ECO:0000256" key="44">
    <source>
        <dbReference type="ARBA" id="ARBA00049414"/>
    </source>
</evidence>
<gene>
    <name evidence="53" type="ORF">MELIAE_LOCUS2045</name>
</gene>
<keyword evidence="7" id="KW-0663">Pyridoxal phosphate</keyword>
<reference evidence="53" key="1">
    <citation type="submission" date="2021-12" db="EMBL/GenBank/DDBJ databases">
        <authorList>
            <person name="King R."/>
        </authorList>
    </citation>
    <scope>NUCLEOTIDE SEQUENCE</scope>
</reference>
<evidence type="ECO:0000256" key="37">
    <source>
        <dbReference type="ARBA" id="ARBA00048691"/>
    </source>
</evidence>
<accession>A0A9P0AVP5</accession>
<evidence type="ECO:0000256" key="40">
    <source>
        <dbReference type="ARBA" id="ARBA00049019"/>
    </source>
</evidence>
<dbReference type="Pfam" id="PF00550">
    <property type="entry name" value="PP-binding"/>
    <property type="match status" value="1"/>
</dbReference>